<evidence type="ECO:0000256" key="2">
    <source>
        <dbReference type="SAM" id="SignalP"/>
    </source>
</evidence>
<proteinExistence type="predicted"/>
<dbReference type="InterPro" id="IPR038404">
    <property type="entry name" value="TRAP_DctP_sf"/>
</dbReference>
<name>A0AAW5MQX8_9ESCH</name>
<evidence type="ECO:0000256" key="1">
    <source>
        <dbReference type="ARBA" id="ARBA00022729"/>
    </source>
</evidence>
<evidence type="ECO:0000313" key="3">
    <source>
        <dbReference type="EMBL" id="MCR6675900.1"/>
    </source>
</evidence>
<dbReference type="InterPro" id="IPR018389">
    <property type="entry name" value="DctP_fam"/>
</dbReference>
<dbReference type="Pfam" id="PF03480">
    <property type="entry name" value="DctP"/>
    <property type="match status" value="1"/>
</dbReference>
<feature type="chain" id="PRO_5043868250" evidence="2">
    <location>
        <begin position="24"/>
        <end position="347"/>
    </location>
</feature>
<dbReference type="PANTHER" id="PTHR33376:SF2">
    <property type="entry name" value="DICARBOXYLATE-BINDING PERIPLASMIC PROTEIN"/>
    <property type="match status" value="1"/>
</dbReference>
<dbReference type="Gene3D" id="3.40.190.170">
    <property type="entry name" value="Bacterial extracellular solute-binding protein, family 7"/>
    <property type="match status" value="1"/>
</dbReference>
<protein>
    <submittedName>
        <fullName evidence="3">TRAP transporter substrate-binding protein DctP</fullName>
    </submittedName>
</protein>
<dbReference type="NCBIfam" id="NF037995">
    <property type="entry name" value="TRAP_S1"/>
    <property type="match status" value="1"/>
</dbReference>
<dbReference type="EMBL" id="JANPXH010000007">
    <property type="protein sequence ID" value="MCR6675900.1"/>
    <property type="molecule type" value="Genomic_DNA"/>
</dbReference>
<dbReference type="GO" id="GO:0030246">
    <property type="term" value="F:carbohydrate binding"/>
    <property type="evidence" value="ECO:0007669"/>
    <property type="project" value="TreeGrafter"/>
</dbReference>
<feature type="signal peptide" evidence="2">
    <location>
        <begin position="1"/>
        <end position="23"/>
    </location>
</feature>
<dbReference type="Proteomes" id="UP001206878">
    <property type="component" value="Unassembled WGS sequence"/>
</dbReference>
<organism evidence="3 4">
    <name type="scientific">Escherichia marmotae</name>
    <dbReference type="NCBI Taxonomy" id="1499973"/>
    <lineage>
        <taxon>Bacteria</taxon>
        <taxon>Pseudomonadati</taxon>
        <taxon>Pseudomonadota</taxon>
        <taxon>Gammaproteobacteria</taxon>
        <taxon>Enterobacterales</taxon>
        <taxon>Enterobacteriaceae</taxon>
        <taxon>Escherichia</taxon>
    </lineage>
</organism>
<dbReference type="PANTHER" id="PTHR33376">
    <property type="match status" value="1"/>
</dbReference>
<dbReference type="GO" id="GO:0055085">
    <property type="term" value="P:transmembrane transport"/>
    <property type="evidence" value="ECO:0007669"/>
    <property type="project" value="InterPro"/>
</dbReference>
<gene>
    <name evidence="3" type="primary">dctP</name>
    <name evidence="3" type="ORF">NVV43_09800</name>
</gene>
<reference evidence="3" key="1">
    <citation type="submission" date="2022-07" db="EMBL/GenBank/DDBJ databases">
        <title>Diversity of ethanolamine utilization by human commensal Escherichia coli.</title>
        <authorList>
            <person name="Jubelin G."/>
        </authorList>
    </citation>
    <scope>NUCLEOTIDE SEQUENCE</scope>
    <source>
        <strain evidence="3">S1</strain>
    </source>
</reference>
<accession>A0AAW5MQX8</accession>
<dbReference type="AlphaFoldDB" id="A0AAW5MQX8"/>
<evidence type="ECO:0000313" key="4">
    <source>
        <dbReference type="Proteomes" id="UP001206878"/>
    </source>
</evidence>
<sequence>MTFKHFLFSLISGLLLVSFPNIAAEKILRYTDHEPYGGMRTQLIKEVLFAEIGKESQGRLEIEPHWNGEIAISYDALATISDGSKADMGIVVPEYTAKQLPLHQIFKSFAIGPEHGASQVEFFRRVYAEIPELNAEIERNNVVNLQFFLGYPVGFFSTKPIMKLTALQGTSWRTASFWHRAYLVNTGAKTVTLPWNEQITTALHDGKLDGLMVNLDSGYDIHAERAAPNVLLSPSLWLGHVYLLTMNKHTWESLSTQDREAIQRAAITTQKALGQALDNNLINMVKTLEQEGTHVRYLTKAELEAWRKAIGYQQEQAQWVAKQKAEGIDNAREVMQKVANLLDRTIH</sequence>
<keyword evidence="1 2" id="KW-0732">Signal</keyword>
<comment type="caution">
    <text evidence="3">The sequence shown here is derived from an EMBL/GenBank/DDBJ whole genome shotgun (WGS) entry which is preliminary data.</text>
</comment>